<reference evidence="1 2" key="1">
    <citation type="submission" date="2009-01" db="EMBL/GenBank/DDBJ databases">
        <authorList>
            <person name="Fulton L."/>
            <person name="Clifton S."/>
            <person name="Fulton B."/>
            <person name="Xu J."/>
            <person name="Minx P."/>
            <person name="Pepin K.H."/>
            <person name="Johnson M."/>
            <person name="Bhonagiri V."/>
            <person name="Nash W.E."/>
            <person name="Mardis E.R."/>
            <person name="Wilson R.K."/>
        </authorList>
    </citation>
    <scope>NUCLEOTIDE SEQUENCE [LARGE SCALE GENOMIC DNA]</scope>
    <source>
        <strain evidence="1 2">DSM 5476</strain>
    </source>
</reference>
<comment type="caution">
    <text evidence="1">The sequence shown here is derived from an EMBL/GenBank/DDBJ whole genome shotgun (WGS) entry which is preliminary data.</text>
</comment>
<keyword evidence="2" id="KW-1185">Reference proteome</keyword>
<evidence type="ECO:0000313" key="1">
    <source>
        <dbReference type="EMBL" id="EEG30903.1"/>
    </source>
</evidence>
<dbReference type="STRING" id="537013.CLOSTMETH_01471"/>
<reference evidence="1 2" key="2">
    <citation type="submission" date="2009-02" db="EMBL/GenBank/DDBJ databases">
        <title>Draft genome sequence of Clostridium methylpentosum (DSM 5476).</title>
        <authorList>
            <person name="Sudarsanam P."/>
            <person name="Ley R."/>
            <person name="Guruge J."/>
            <person name="Turnbaugh P.J."/>
            <person name="Mahowald M."/>
            <person name="Liep D."/>
            <person name="Gordon J."/>
        </authorList>
    </citation>
    <scope>NUCLEOTIDE SEQUENCE [LARGE SCALE GENOMIC DNA]</scope>
    <source>
        <strain evidence="1 2">DSM 5476</strain>
    </source>
</reference>
<proteinExistence type="predicted"/>
<dbReference type="AlphaFoldDB" id="C0ECA1"/>
<gene>
    <name evidence="1" type="ORF">CLOSTMETH_01471</name>
</gene>
<dbReference type="HOGENOM" id="CLU_3134152_0_0_9"/>
<organism evidence="1 2">
    <name type="scientific">[Clostridium] methylpentosum DSM 5476</name>
    <dbReference type="NCBI Taxonomy" id="537013"/>
    <lineage>
        <taxon>Bacteria</taxon>
        <taxon>Bacillati</taxon>
        <taxon>Bacillota</taxon>
        <taxon>Clostridia</taxon>
        <taxon>Eubacteriales</taxon>
        <taxon>Oscillospiraceae</taxon>
        <taxon>Oscillospiraceae incertae sedis</taxon>
    </lineage>
</organism>
<name>C0ECA1_9FIRM</name>
<protein>
    <submittedName>
        <fullName evidence="1">Uncharacterized protein</fullName>
    </submittedName>
</protein>
<accession>C0ECA1</accession>
<dbReference type="EMBL" id="ACEC01000047">
    <property type="protein sequence ID" value="EEG30903.1"/>
    <property type="molecule type" value="Genomic_DNA"/>
</dbReference>
<evidence type="ECO:0000313" key="2">
    <source>
        <dbReference type="Proteomes" id="UP000003340"/>
    </source>
</evidence>
<dbReference type="Proteomes" id="UP000003340">
    <property type="component" value="Unassembled WGS sequence"/>
</dbReference>
<sequence length="49" mass="5758">MAANTLFNCIAHLSRPVQEQGTILYDYDYYSIPSDLLQFNPFKNRVNKF</sequence>